<keyword evidence="1" id="KW-0812">Transmembrane</keyword>
<evidence type="ECO:0000313" key="4">
    <source>
        <dbReference type="Proteomes" id="UP000295601"/>
    </source>
</evidence>
<dbReference type="CDD" id="cd01949">
    <property type="entry name" value="GGDEF"/>
    <property type="match status" value="1"/>
</dbReference>
<dbReference type="Proteomes" id="UP000295601">
    <property type="component" value="Unassembled WGS sequence"/>
</dbReference>
<keyword evidence="1" id="KW-1133">Transmembrane helix</keyword>
<dbReference type="InterPro" id="IPR043128">
    <property type="entry name" value="Rev_trsase/Diguanyl_cyclase"/>
</dbReference>
<dbReference type="Gene3D" id="3.30.70.270">
    <property type="match status" value="1"/>
</dbReference>
<feature type="transmembrane region" description="Helical" evidence="1">
    <location>
        <begin position="54"/>
        <end position="75"/>
    </location>
</feature>
<dbReference type="InterPro" id="IPR000160">
    <property type="entry name" value="GGDEF_dom"/>
</dbReference>
<feature type="transmembrane region" description="Helical" evidence="1">
    <location>
        <begin position="112"/>
        <end position="134"/>
    </location>
</feature>
<comment type="caution">
    <text evidence="3">The sequence shown here is derived from an EMBL/GenBank/DDBJ whole genome shotgun (WGS) entry which is preliminary data.</text>
</comment>
<dbReference type="PANTHER" id="PTHR45138:SF9">
    <property type="entry name" value="DIGUANYLATE CYCLASE DGCM-RELATED"/>
    <property type="match status" value="1"/>
</dbReference>
<dbReference type="PANTHER" id="PTHR45138">
    <property type="entry name" value="REGULATORY COMPONENTS OF SENSORY TRANSDUCTION SYSTEM"/>
    <property type="match status" value="1"/>
</dbReference>
<dbReference type="SUPFAM" id="SSF55073">
    <property type="entry name" value="Nucleotide cyclase"/>
    <property type="match status" value="1"/>
</dbReference>
<evidence type="ECO:0000256" key="1">
    <source>
        <dbReference type="SAM" id="Phobius"/>
    </source>
</evidence>
<gene>
    <name evidence="3" type="ORF">EDF62_0531</name>
</gene>
<proteinExistence type="predicted"/>
<dbReference type="AlphaFoldDB" id="A0A4R6S954"/>
<dbReference type="NCBIfam" id="TIGR00254">
    <property type="entry name" value="GGDEF"/>
    <property type="match status" value="1"/>
</dbReference>
<dbReference type="RefSeq" id="WP_133615637.1">
    <property type="nucleotide sequence ID" value="NZ_SNYA01000001.1"/>
</dbReference>
<dbReference type="OrthoDB" id="23692at2"/>
<dbReference type="GO" id="GO:0052621">
    <property type="term" value="F:diguanylate cyclase activity"/>
    <property type="evidence" value="ECO:0007669"/>
    <property type="project" value="TreeGrafter"/>
</dbReference>
<reference evidence="3 4" key="1">
    <citation type="submission" date="2019-03" db="EMBL/GenBank/DDBJ databases">
        <title>Genomic analyses of the natural microbiome of Caenorhabditis elegans.</title>
        <authorList>
            <person name="Samuel B."/>
        </authorList>
    </citation>
    <scope>NUCLEOTIDE SEQUENCE [LARGE SCALE GENOMIC DNA]</scope>
    <source>
        <strain evidence="3 4">JUb18</strain>
    </source>
</reference>
<dbReference type="Pfam" id="PF00990">
    <property type="entry name" value="GGDEF"/>
    <property type="match status" value="1"/>
</dbReference>
<dbReference type="EMBL" id="SNYA01000001">
    <property type="protein sequence ID" value="TDP95837.1"/>
    <property type="molecule type" value="Genomic_DNA"/>
</dbReference>
<accession>A0A4R6S954</accession>
<evidence type="ECO:0000313" key="3">
    <source>
        <dbReference type="EMBL" id="TDP95837.1"/>
    </source>
</evidence>
<keyword evidence="1" id="KW-0472">Membrane</keyword>
<organism evidence="3 4">
    <name type="scientific">Leucobacter luti</name>
    <dbReference type="NCBI Taxonomy" id="340320"/>
    <lineage>
        <taxon>Bacteria</taxon>
        <taxon>Bacillati</taxon>
        <taxon>Actinomycetota</taxon>
        <taxon>Actinomycetes</taxon>
        <taxon>Micrococcales</taxon>
        <taxon>Microbacteriaceae</taxon>
        <taxon>Leucobacter</taxon>
    </lineage>
</organism>
<name>A0A4R6S954_9MICO</name>
<dbReference type="InterPro" id="IPR050469">
    <property type="entry name" value="Diguanylate_Cyclase"/>
</dbReference>
<dbReference type="SMART" id="SM00267">
    <property type="entry name" value="GGDEF"/>
    <property type="match status" value="1"/>
</dbReference>
<feature type="transmembrane region" description="Helical" evidence="1">
    <location>
        <begin position="154"/>
        <end position="173"/>
    </location>
</feature>
<keyword evidence="4" id="KW-1185">Reference proteome</keyword>
<dbReference type="PROSITE" id="PS50887">
    <property type="entry name" value="GGDEF"/>
    <property type="match status" value="1"/>
</dbReference>
<feature type="transmembrane region" description="Helical" evidence="1">
    <location>
        <begin position="81"/>
        <end position="100"/>
    </location>
</feature>
<dbReference type="InterPro" id="IPR029787">
    <property type="entry name" value="Nucleotide_cyclase"/>
</dbReference>
<feature type="transmembrane region" description="Helical" evidence="1">
    <location>
        <begin position="26"/>
        <end position="47"/>
    </location>
</feature>
<protein>
    <submittedName>
        <fullName evidence="3">Diguanylate cyclase (GGDEF)-like protein</fullName>
    </submittedName>
</protein>
<evidence type="ECO:0000259" key="2">
    <source>
        <dbReference type="PROSITE" id="PS50887"/>
    </source>
</evidence>
<feature type="domain" description="GGDEF" evidence="2">
    <location>
        <begin position="217"/>
        <end position="332"/>
    </location>
</feature>
<sequence length="332" mass="36307">MTDAVVGCVQRLQQLWERFARWQTPFSFVSALIPLLLALVFLSDLVFQHPGIHVNAVLVWTSLYLVAAIIPFVLGHHYPKWAGIGMVALVEVWSSFFLLFGQHPHAELNALLELPVIALYVGWFYSSVIARVFMGLSILRVGSALLWNPELGHGLGSPTIMVSYAVLIALFCFEGARAVRRQGETQAYTDPLTHALNRRGLLDAGAELRLRARRAGDVVSVAVVDFDAFKQLNDSGGHSAGDEALRDSVERWSAAIGMRGIAGHSGGIVARLGGDEFVIVFRLGWEAAQSVLERVQAESPYSWSWGLVTVGATEELESAIERADALLCVAKE</sequence>